<protein>
    <submittedName>
        <fullName evidence="2">Alpha/beta hydrolase</fullName>
    </submittedName>
</protein>
<dbReference type="PANTHER" id="PTHR43798">
    <property type="entry name" value="MONOACYLGLYCEROL LIPASE"/>
    <property type="match status" value="1"/>
</dbReference>
<sequence length="271" mass="30439">MIRRTQQLSNLNMEVSYLEEGQGRPLVLIHGVGMCAETWEEQIESLSAFYQVIAVDMPGHGYSSGFVYRPELQNYVSWMGAFLQSLGLADVILVGHSMGGLITGGVCIEYPQLIKGAVIISSVYRRDEQAKIAVRQRAIELASGQAQIDAPLQRWFDGSKEQQQIRRKVMNWLNQVNLDGYAKAYYAFANGDDIYAKNWHEISCPLLVITGENDNNSSPSMAIKMAENSQKGRAIIIPGERHMLTLTASRLVSYEIKEFVENICNSENYMM</sequence>
<dbReference type="InterPro" id="IPR029058">
    <property type="entry name" value="AB_hydrolase_fold"/>
</dbReference>
<gene>
    <name evidence="2" type="ORF">JRA39_003320</name>
</gene>
<dbReference type="AlphaFoldDB" id="A0AAI9I2B8"/>
<comment type="caution">
    <text evidence="2">The sequence shown here is derived from an EMBL/GenBank/DDBJ whole genome shotgun (WGS) entry which is preliminary data.</text>
</comment>
<evidence type="ECO:0000259" key="1">
    <source>
        <dbReference type="Pfam" id="PF00561"/>
    </source>
</evidence>
<dbReference type="EMBL" id="AAZDVE040000031">
    <property type="protein sequence ID" value="EMP9434222.1"/>
    <property type="molecule type" value="Genomic_DNA"/>
</dbReference>
<keyword evidence="2" id="KW-0378">Hydrolase</keyword>
<evidence type="ECO:0000313" key="2">
    <source>
        <dbReference type="EMBL" id="EMP9434222.1"/>
    </source>
</evidence>
<dbReference type="GO" id="GO:0016787">
    <property type="term" value="F:hydrolase activity"/>
    <property type="evidence" value="ECO:0007669"/>
    <property type="project" value="UniProtKB-KW"/>
</dbReference>
<dbReference type="RefSeq" id="WP_154623195.1">
    <property type="nucleotide sequence ID" value="NZ_CP119540.1"/>
</dbReference>
<name>A0AAI9I2B8_PROST</name>
<accession>A0AAI9I2B8</accession>
<organism evidence="2">
    <name type="scientific">Providencia stuartii</name>
    <dbReference type="NCBI Taxonomy" id="588"/>
    <lineage>
        <taxon>Bacteria</taxon>
        <taxon>Pseudomonadati</taxon>
        <taxon>Pseudomonadota</taxon>
        <taxon>Gammaproteobacteria</taxon>
        <taxon>Enterobacterales</taxon>
        <taxon>Morganellaceae</taxon>
        <taxon>Providencia</taxon>
    </lineage>
</organism>
<dbReference type="Gene3D" id="3.40.50.1820">
    <property type="entry name" value="alpha/beta hydrolase"/>
    <property type="match status" value="1"/>
</dbReference>
<dbReference type="InterPro" id="IPR000073">
    <property type="entry name" value="AB_hydrolase_1"/>
</dbReference>
<proteinExistence type="predicted"/>
<dbReference type="PRINTS" id="PR00111">
    <property type="entry name" value="ABHYDROLASE"/>
</dbReference>
<dbReference type="Pfam" id="PF00561">
    <property type="entry name" value="Abhydrolase_1"/>
    <property type="match status" value="1"/>
</dbReference>
<feature type="domain" description="AB hydrolase-1" evidence="1">
    <location>
        <begin position="25"/>
        <end position="246"/>
    </location>
</feature>
<reference evidence="2" key="1">
    <citation type="submission" date="2024-02" db="EMBL/GenBank/DDBJ databases">
        <authorList>
            <consortium name="Clinical and Environmental Microbiology Branch: Whole genome sequencing antimicrobial resistance pathogens in the healthcare setting"/>
        </authorList>
    </citation>
    <scope>NUCLEOTIDE SEQUENCE</scope>
    <source>
        <strain evidence="2">2020GO-00142</strain>
    </source>
</reference>
<dbReference type="SUPFAM" id="SSF53474">
    <property type="entry name" value="alpha/beta-Hydrolases"/>
    <property type="match status" value="1"/>
</dbReference>
<dbReference type="InterPro" id="IPR050266">
    <property type="entry name" value="AB_hydrolase_sf"/>
</dbReference>